<evidence type="ECO:0000256" key="3">
    <source>
        <dbReference type="ARBA" id="ARBA00023163"/>
    </source>
</evidence>
<name>A0A8H9IQ47_9PSEU</name>
<dbReference type="PANTHER" id="PTHR33164:SF43">
    <property type="entry name" value="HTH-TYPE TRANSCRIPTIONAL REPRESSOR YETL"/>
    <property type="match status" value="1"/>
</dbReference>
<feature type="domain" description="HTH marR-type" evidence="4">
    <location>
        <begin position="1"/>
        <end position="142"/>
    </location>
</feature>
<dbReference type="EMBL" id="BNAV01000001">
    <property type="protein sequence ID" value="GHF32050.1"/>
    <property type="molecule type" value="Genomic_DNA"/>
</dbReference>
<keyword evidence="2" id="KW-0238">DNA-binding</keyword>
<proteinExistence type="predicted"/>
<dbReference type="RefSeq" id="WP_145933629.1">
    <property type="nucleotide sequence ID" value="NZ_BNAV01000001.1"/>
</dbReference>
<dbReference type="PROSITE" id="PS50995">
    <property type="entry name" value="HTH_MARR_2"/>
    <property type="match status" value="1"/>
</dbReference>
<dbReference type="InterPro" id="IPR039422">
    <property type="entry name" value="MarR/SlyA-like"/>
</dbReference>
<keyword evidence="6" id="KW-1185">Reference proteome</keyword>
<dbReference type="GO" id="GO:0006950">
    <property type="term" value="P:response to stress"/>
    <property type="evidence" value="ECO:0007669"/>
    <property type="project" value="TreeGrafter"/>
</dbReference>
<dbReference type="OrthoDB" id="8635520at2"/>
<evidence type="ECO:0000256" key="1">
    <source>
        <dbReference type="ARBA" id="ARBA00023015"/>
    </source>
</evidence>
<dbReference type="GO" id="GO:0003700">
    <property type="term" value="F:DNA-binding transcription factor activity"/>
    <property type="evidence" value="ECO:0007669"/>
    <property type="project" value="InterPro"/>
</dbReference>
<organism evidence="5 6">
    <name type="scientific">Amycolatopsis bartoniae</name>
    <dbReference type="NCBI Taxonomy" id="941986"/>
    <lineage>
        <taxon>Bacteria</taxon>
        <taxon>Bacillati</taxon>
        <taxon>Actinomycetota</taxon>
        <taxon>Actinomycetes</taxon>
        <taxon>Pseudonocardiales</taxon>
        <taxon>Pseudonocardiaceae</taxon>
        <taxon>Amycolatopsis</taxon>
    </lineage>
</organism>
<reference evidence="5" key="2">
    <citation type="submission" date="2020-09" db="EMBL/GenBank/DDBJ databases">
        <authorList>
            <person name="Sun Q."/>
            <person name="Zhou Y."/>
        </authorList>
    </citation>
    <scope>NUCLEOTIDE SEQUENCE</scope>
    <source>
        <strain evidence="5">CGMCC 4.7679</strain>
    </source>
</reference>
<protein>
    <recommendedName>
        <fullName evidence="4">HTH marR-type domain-containing protein</fullName>
    </recommendedName>
</protein>
<dbReference type="PRINTS" id="PR00598">
    <property type="entry name" value="HTHMARR"/>
</dbReference>
<dbReference type="PANTHER" id="PTHR33164">
    <property type="entry name" value="TRANSCRIPTIONAL REGULATOR, MARR FAMILY"/>
    <property type="match status" value="1"/>
</dbReference>
<evidence type="ECO:0000256" key="2">
    <source>
        <dbReference type="ARBA" id="ARBA00023125"/>
    </source>
</evidence>
<dbReference type="InterPro" id="IPR023187">
    <property type="entry name" value="Tscrpt_reg_MarR-type_CS"/>
</dbReference>
<dbReference type="SUPFAM" id="SSF46785">
    <property type="entry name" value="Winged helix' DNA-binding domain"/>
    <property type="match status" value="1"/>
</dbReference>
<dbReference type="PROSITE" id="PS01117">
    <property type="entry name" value="HTH_MARR_1"/>
    <property type="match status" value="1"/>
</dbReference>
<dbReference type="InterPro" id="IPR036390">
    <property type="entry name" value="WH_DNA-bd_sf"/>
</dbReference>
<evidence type="ECO:0000313" key="5">
    <source>
        <dbReference type="EMBL" id="GHF32050.1"/>
    </source>
</evidence>
<sequence length="154" mass="16842">MANNPVDPEHQSAGAWAKKYYFATRVVMEAVLRPYGVGPTQWYVMHQLMTVGPTSQRDLARMLQIERATLTGVVAALVRKGLVEQKPDATDQRQKVLNATPAGAALWQELPDPIALILETAFDGIAQAEIDTTARVLREATGKLTALFPKGNES</sequence>
<reference evidence="5" key="1">
    <citation type="journal article" date="2014" name="Int. J. Syst. Evol. Microbiol.">
        <title>Complete genome sequence of Corynebacterium casei LMG S-19264T (=DSM 44701T), isolated from a smear-ripened cheese.</title>
        <authorList>
            <consortium name="US DOE Joint Genome Institute (JGI-PGF)"/>
            <person name="Walter F."/>
            <person name="Albersmeier A."/>
            <person name="Kalinowski J."/>
            <person name="Ruckert C."/>
        </authorList>
    </citation>
    <scope>NUCLEOTIDE SEQUENCE</scope>
    <source>
        <strain evidence="5">CGMCC 4.7679</strain>
    </source>
</reference>
<evidence type="ECO:0000313" key="6">
    <source>
        <dbReference type="Proteomes" id="UP000658656"/>
    </source>
</evidence>
<dbReference type="GO" id="GO:0003677">
    <property type="term" value="F:DNA binding"/>
    <property type="evidence" value="ECO:0007669"/>
    <property type="project" value="UniProtKB-KW"/>
</dbReference>
<dbReference type="Pfam" id="PF12802">
    <property type="entry name" value="MarR_2"/>
    <property type="match status" value="1"/>
</dbReference>
<dbReference type="AlphaFoldDB" id="A0A8H9IQ47"/>
<keyword evidence="1" id="KW-0805">Transcription regulation</keyword>
<dbReference type="InterPro" id="IPR036388">
    <property type="entry name" value="WH-like_DNA-bd_sf"/>
</dbReference>
<dbReference type="Gene3D" id="1.10.10.10">
    <property type="entry name" value="Winged helix-like DNA-binding domain superfamily/Winged helix DNA-binding domain"/>
    <property type="match status" value="1"/>
</dbReference>
<evidence type="ECO:0000259" key="4">
    <source>
        <dbReference type="PROSITE" id="PS50995"/>
    </source>
</evidence>
<keyword evidence="3" id="KW-0804">Transcription</keyword>
<accession>A0A8H9IQ47</accession>
<comment type="caution">
    <text evidence="5">The sequence shown here is derived from an EMBL/GenBank/DDBJ whole genome shotgun (WGS) entry which is preliminary data.</text>
</comment>
<dbReference type="SMART" id="SM00347">
    <property type="entry name" value="HTH_MARR"/>
    <property type="match status" value="1"/>
</dbReference>
<dbReference type="Proteomes" id="UP000658656">
    <property type="component" value="Unassembled WGS sequence"/>
</dbReference>
<gene>
    <name evidence="5" type="ORF">GCM10017566_00640</name>
</gene>
<dbReference type="InterPro" id="IPR000835">
    <property type="entry name" value="HTH_MarR-typ"/>
</dbReference>